<dbReference type="Proteomes" id="UP000031950">
    <property type="component" value="Unassembled WGS sequence"/>
</dbReference>
<dbReference type="STRING" id="135826.KP77_09840"/>
<keyword evidence="4 6" id="KW-1133">Transmembrane helix</keyword>
<feature type="transmembrane region" description="Helical" evidence="6">
    <location>
        <begin position="103"/>
        <end position="124"/>
    </location>
</feature>
<reference evidence="8 9" key="1">
    <citation type="submission" date="2015-01" db="EMBL/GenBank/DDBJ databases">
        <title>Genome sequence of Jeotgalibacillus alimentarius.</title>
        <authorList>
            <person name="Goh K.M."/>
            <person name="Chan K.-G."/>
            <person name="Yaakop A.S."/>
            <person name="Ee R."/>
            <person name="Gan H.M."/>
            <person name="Chan C.S."/>
        </authorList>
    </citation>
    <scope>NUCLEOTIDE SEQUENCE [LARGE SCALE GENOMIC DNA]</scope>
    <source>
        <strain evidence="8 9">YKJ-13</strain>
    </source>
</reference>
<evidence type="ECO:0000256" key="2">
    <source>
        <dbReference type="ARBA" id="ARBA00022475"/>
    </source>
</evidence>
<organism evidence="8 9">
    <name type="scientific">Jeotgalibacillus alimentarius</name>
    <dbReference type="NCBI Taxonomy" id="135826"/>
    <lineage>
        <taxon>Bacteria</taxon>
        <taxon>Bacillati</taxon>
        <taxon>Bacillota</taxon>
        <taxon>Bacilli</taxon>
        <taxon>Bacillales</taxon>
        <taxon>Caryophanaceae</taxon>
        <taxon>Jeotgalibacillus</taxon>
    </lineage>
</organism>
<dbReference type="AlphaFoldDB" id="A0A0C2VRC5"/>
<dbReference type="EMBL" id="JXRQ01000015">
    <property type="protein sequence ID" value="KIL51472.1"/>
    <property type="molecule type" value="Genomic_DNA"/>
</dbReference>
<feature type="transmembrane region" description="Helical" evidence="6">
    <location>
        <begin position="136"/>
        <end position="153"/>
    </location>
</feature>
<keyword evidence="3 6" id="KW-0812">Transmembrane</keyword>
<evidence type="ECO:0000313" key="8">
    <source>
        <dbReference type="EMBL" id="KIL51472.1"/>
    </source>
</evidence>
<gene>
    <name evidence="8" type="ORF">KP77_09840</name>
</gene>
<protein>
    <recommendedName>
        <fullName evidence="6">TVP38/TMEM64 family membrane protein</fullName>
    </recommendedName>
</protein>
<comment type="caution">
    <text evidence="6">Lacks conserved residue(s) required for the propagation of feature annotation.</text>
</comment>
<dbReference type="RefSeq" id="WP_235420671.1">
    <property type="nucleotide sequence ID" value="NZ_JXRQ01000015.1"/>
</dbReference>
<evidence type="ECO:0000256" key="6">
    <source>
        <dbReference type="RuleBase" id="RU366058"/>
    </source>
</evidence>
<feature type="transmembrane region" description="Helical" evidence="6">
    <location>
        <begin position="72"/>
        <end position="97"/>
    </location>
</feature>
<comment type="subcellular location">
    <subcellularLocation>
        <location evidence="1 6">Cell membrane</location>
        <topology evidence="1 6">Multi-pass membrane protein</topology>
    </subcellularLocation>
</comment>
<evidence type="ECO:0000313" key="9">
    <source>
        <dbReference type="Proteomes" id="UP000031950"/>
    </source>
</evidence>
<evidence type="ECO:0000256" key="4">
    <source>
        <dbReference type="ARBA" id="ARBA00022989"/>
    </source>
</evidence>
<dbReference type="InterPro" id="IPR032816">
    <property type="entry name" value="VTT_dom"/>
</dbReference>
<evidence type="ECO:0000256" key="1">
    <source>
        <dbReference type="ARBA" id="ARBA00004651"/>
    </source>
</evidence>
<dbReference type="PANTHER" id="PTHR12677:SF59">
    <property type="entry name" value="GOLGI APPARATUS MEMBRANE PROTEIN TVP38-RELATED"/>
    <property type="match status" value="1"/>
</dbReference>
<evidence type="ECO:0000256" key="3">
    <source>
        <dbReference type="ARBA" id="ARBA00022692"/>
    </source>
</evidence>
<dbReference type="GO" id="GO:0005886">
    <property type="term" value="C:plasma membrane"/>
    <property type="evidence" value="ECO:0007669"/>
    <property type="project" value="UniProtKB-SubCell"/>
</dbReference>
<evidence type="ECO:0000259" key="7">
    <source>
        <dbReference type="Pfam" id="PF09335"/>
    </source>
</evidence>
<keyword evidence="2 6" id="KW-1003">Cell membrane</keyword>
<dbReference type="InterPro" id="IPR015414">
    <property type="entry name" value="TMEM64"/>
</dbReference>
<sequence>MYTVRPFILFPASVLSLAGGLAFGPLYGTLLTMTGATAGAVLAFIFAKKAGAKRVEEKLGNRGEKLQHKLEYNGFFIVLLLRLVPLFNFDLISYAAGASKLRLLPFALATLIGIIPGTFAYTFLGFSTGSDSTQTIIIAVTIFAVIFIIPMLFRERIRSYLQGRTNES</sequence>
<evidence type="ECO:0000256" key="5">
    <source>
        <dbReference type="ARBA" id="ARBA00023136"/>
    </source>
</evidence>
<dbReference type="PANTHER" id="PTHR12677">
    <property type="entry name" value="GOLGI APPARATUS MEMBRANE PROTEIN TVP38-RELATED"/>
    <property type="match status" value="1"/>
</dbReference>
<keyword evidence="9" id="KW-1185">Reference proteome</keyword>
<accession>A0A0C2VRC5</accession>
<feature type="domain" description="VTT" evidence="7">
    <location>
        <begin position="10"/>
        <end position="125"/>
    </location>
</feature>
<proteinExistence type="inferred from homology"/>
<keyword evidence="5 6" id="KW-0472">Membrane</keyword>
<name>A0A0C2VRC5_9BACL</name>
<comment type="caution">
    <text evidence="8">The sequence shown here is derived from an EMBL/GenBank/DDBJ whole genome shotgun (WGS) entry which is preliminary data.</text>
</comment>
<dbReference type="Pfam" id="PF09335">
    <property type="entry name" value="VTT_dom"/>
    <property type="match status" value="1"/>
</dbReference>
<comment type="similarity">
    <text evidence="6">Belongs to the TVP38/TMEM64 family.</text>
</comment>
<dbReference type="PATRIC" id="fig|135826.4.peg.979"/>